<dbReference type="PANTHER" id="PTHR11618">
    <property type="entry name" value="TRANSCRIPTION INITIATION FACTOR IIB-RELATED"/>
    <property type="match status" value="1"/>
</dbReference>
<proteinExistence type="inferred from homology"/>
<dbReference type="InterPro" id="IPR013150">
    <property type="entry name" value="TFIIB_cyclin"/>
</dbReference>
<dbReference type="InterPro" id="IPR000812">
    <property type="entry name" value="TFIIB"/>
</dbReference>
<keyword evidence="4" id="KW-0804">Transcription</keyword>
<dbReference type="InterPro" id="IPR036915">
    <property type="entry name" value="Cyclin-like_sf"/>
</dbReference>
<dbReference type="Proteomes" id="UP000186922">
    <property type="component" value="Unassembled WGS sequence"/>
</dbReference>
<keyword evidence="2" id="KW-0677">Repeat</keyword>
<dbReference type="AlphaFoldDB" id="A0A1D1UV26"/>
<evidence type="ECO:0000259" key="7">
    <source>
        <dbReference type="PROSITE" id="PS51134"/>
    </source>
</evidence>
<keyword evidence="9" id="KW-1185">Reference proteome</keyword>
<evidence type="ECO:0000256" key="5">
    <source>
        <dbReference type="ARBA" id="ARBA00031706"/>
    </source>
</evidence>
<accession>A0A1D1UV26</accession>
<evidence type="ECO:0000256" key="1">
    <source>
        <dbReference type="ARBA" id="ARBA00010857"/>
    </source>
</evidence>
<name>A0A1D1UV26_RAMVA</name>
<dbReference type="GO" id="GO:0005634">
    <property type="term" value="C:nucleus"/>
    <property type="evidence" value="ECO:0007669"/>
    <property type="project" value="TreeGrafter"/>
</dbReference>
<dbReference type="GO" id="GO:0017025">
    <property type="term" value="F:TBP-class protein binding"/>
    <property type="evidence" value="ECO:0007669"/>
    <property type="project" value="InterPro"/>
</dbReference>
<evidence type="ECO:0000256" key="4">
    <source>
        <dbReference type="ARBA" id="ARBA00023163"/>
    </source>
</evidence>
<evidence type="ECO:0000313" key="8">
    <source>
        <dbReference type="EMBL" id="GAU93524.1"/>
    </source>
</evidence>
<dbReference type="PANTHER" id="PTHR11618:SF13">
    <property type="entry name" value="TRANSCRIPTION INITIATION FACTOR IIB"/>
    <property type="match status" value="1"/>
</dbReference>
<dbReference type="InterPro" id="IPR013137">
    <property type="entry name" value="Znf_TFIIB"/>
</dbReference>
<dbReference type="InterPro" id="IPR013763">
    <property type="entry name" value="Cyclin-like_dom"/>
</dbReference>
<evidence type="ECO:0000256" key="2">
    <source>
        <dbReference type="ARBA" id="ARBA00022737"/>
    </source>
</evidence>
<protein>
    <recommendedName>
        <fullName evidence="5">General transcription factor TFIIB</fullName>
    </recommendedName>
</protein>
<comment type="similarity">
    <text evidence="1">Belongs to the TFIIB family.</text>
</comment>
<keyword evidence="6" id="KW-0479">Metal-binding</keyword>
<dbReference type="Gene3D" id="2.20.25.10">
    <property type="match status" value="1"/>
</dbReference>
<dbReference type="Pfam" id="PF08271">
    <property type="entry name" value="Zn_Ribbon_TF"/>
    <property type="match status" value="1"/>
</dbReference>
<dbReference type="Gene3D" id="1.10.472.10">
    <property type="entry name" value="Cyclin-like"/>
    <property type="match status" value="2"/>
</dbReference>
<keyword evidence="6" id="KW-0862">Zinc</keyword>
<dbReference type="PROSITE" id="PS51134">
    <property type="entry name" value="ZF_TFIIB"/>
    <property type="match status" value="1"/>
</dbReference>
<keyword evidence="3" id="KW-0805">Transcription regulation</keyword>
<evidence type="ECO:0000256" key="3">
    <source>
        <dbReference type="ARBA" id="ARBA00023015"/>
    </source>
</evidence>
<dbReference type="SUPFAM" id="SSF57783">
    <property type="entry name" value="Zinc beta-ribbon"/>
    <property type="match status" value="1"/>
</dbReference>
<dbReference type="GO" id="GO:0097550">
    <property type="term" value="C:transcription preinitiation complex"/>
    <property type="evidence" value="ECO:0007669"/>
    <property type="project" value="TreeGrafter"/>
</dbReference>
<dbReference type="SUPFAM" id="SSF47954">
    <property type="entry name" value="Cyclin-like"/>
    <property type="match status" value="2"/>
</dbReference>
<dbReference type="STRING" id="947166.A0A1D1UV26"/>
<dbReference type="GO" id="GO:0008270">
    <property type="term" value="F:zinc ion binding"/>
    <property type="evidence" value="ECO:0007669"/>
    <property type="project" value="UniProtKB-KW"/>
</dbReference>
<dbReference type="PRINTS" id="PR00685">
    <property type="entry name" value="TIFACTORIIB"/>
</dbReference>
<dbReference type="SMART" id="SM00385">
    <property type="entry name" value="CYCLIN"/>
    <property type="match status" value="2"/>
</dbReference>
<dbReference type="GO" id="GO:0070897">
    <property type="term" value="P:transcription preinitiation complex assembly"/>
    <property type="evidence" value="ECO:0007669"/>
    <property type="project" value="InterPro"/>
</dbReference>
<feature type="domain" description="TFIIB-type" evidence="7">
    <location>
        <begin position="8"/>
        <end position="39"/>
    </location>
</feature>
<evidence type="ECO:0000313" key="9">
    <source>
        <dbReference type="Proteomes" id="UP000186922"/>
    </source>
</evidence>
<evidence type="ECO:0000256" key="6">
    <source>
        <dbReference type="PROSITE-ProRule" id="PRU00469"/>
    </source>
</evidence>
<organism evidence="8 9">
    <name type="scientific">Ramazzottius varieornatus</name>
    <name type="common">Water bear</name>
    <name type="synonym">Tardigrade</name>
    <dbReference type="NCBI Taxonomy" id="947166"/>
    <lineage>
        <taxon>Eukaryota</taxon>
        <taxon>Metazoa</taxon>
        <taxon>Ecdysozoa</taxon>
        <taxon>Tardigrada</taxon>
        <taxon>Eutardigrada</taxon>
        <taxon>Parachela</taxon>
        <taxon>Hypsibioidea</taxon>
        <taxon>Ramazzottiidae</taxon>
        <taxon>Ramazzottius</taxon>
    </lineage>
</organism>
<gene>
    <name evidence="8" type="primary">RvY_05450-1</name>
    <name evidence="8" type="synonym">RvY_05450.1</name>
    <name evidence="8" type="ORF">RvY_05450</name>
</gene>
<dbReference type="Pfam" id="PF00382">
    <property type="entry name" value="TFIIB"/>
    <property type="match status" value="1"/>
</dbReference>
<sequence>MSDKLFMDRVCCKSHPDARMIDDYASGNLVCSQCGLVVGDRLVDPGSEWRNFGDGVDNSRVGKAEDMFHDGSDLSTMIGPTPLGSNGTKYLKSTTSPKERAFKAACKDIENVADRAHLPPSVIETAIEIYKEVTDKKTFAGSRKDALGICCLYIACRQRQIPQSLEEICGTSQSTRKQVAKCYKEVMKYCKLPDTMAQVREKDFVDRYGSAFGLDKEAIKVGKHLAEAATKSDLFPSSGPDLIGAAAVVVVKAMSGEKAITFQEIVQMNTGITKHAITDAYKKMLIGLETKKDEFLPKDFKPKVRVGRLPKAAELA</sequence>
<dbReference type="EMBL" id="BDGG01000002">
    <property type="protein sequence ID" value="GAU93524.1"/>
    <property type="molecule type" value="Genomic_DNA"/>
</dbReference>
<comment type="caution">
    <text evidence="8">The sequence shown here is derived from an EMBL/GenBank/DDBJ whole genome shotgun (WGS) entry which is preliminary data.</text>
</comment>
<dbReference type="OrthoDB" id="25790at2759"/>
<reference evidence="8 9" key="1">
    <citation type="journal article" date="2016" name="Nat. Commun.">
        <title>Extremotolerant tardigrade genome and improved radiotolerance of human cultured cells by tardigrade-unique protein.</title>
        <authorList>
            <person name="Hashimoto T."/>
            <person name="Horikawa D.D."/>
            <person name="Saito Y."/>
            <person name="Kuwahara H."/>
            <person name="Kozuka-Hata H."/>
            <person name="Shin-I T."/>
            <person name="Minakuchi Y."/>
            <person name="Ohishi K."/>
            <person name="Motoyama A."/>
            <person name="Aizu T."/>
            <person name="Enomoto A."/>
            <person name="Kondo K."/>
            <person name="Tanaka S."/>
            <person name="Hara Y."/>
            <person name="Koshikawa S."/>
            <person name="Sagara H."/>
            <person name="Miura T."/>
            <person name="Yokobori S."/>
            <person name="Miyagawa K."/>
            <person name="Suzuki Y."/>
            <person name="Kubo T."/>
            <person name="Oyama M."/>
            <person name="Kohara Y."/>
            <person name="Fujiyama A."/>
            <person name="Arakawa K."/>
            <person name="Katayama T."/>
            <person name="Toyoda A."/>
            <person name="Kunieda T."/>
        </authorList>
    </citation>
    <scope>NUCLEOTIDE SEQUENCE [LARGE SCALE GENOMIC DNA]</scope>
    <source>
        <strain evidence="8 9">YOKOZUNA-1</strain>
    </source>
</reference>
<keyword evidence="6" id="KW-0863">Zinc-finger</keyword>